<feature type="compositionally biased region" description="Basic residues" evidence="1">
    <location>
        <begin position="904"/>
        <end position="916"/>
    </location>
</feature>
<evidence type="ECO:0000313" key="3">
    <source>
        <dbReference type="Proteomes" id="UP001168146"/>
    </source>
</evidence>
<feature type="compositionally biased region" description="Low complexity" evidence="1">
    <location>
        <begin position="796"/>
        <end position="819"/>
    </location>
</feature>
<feature type="compositionally biased region" description="Pro residues" evidence="1">
    <location>
        <begin position="863"/>
        <end position="873"/>
    </location>
</feature>
<dbReference type="Proteomes" id="UP001168146">
    <property type="component" value="Unassembled WGS sequence"/>
</dbReference>
<feature type="region of interest" description="Disordered" evidence="1">
    <location>
        <begin position="401"/>
        <end position="431"/>
    </location>
</feature>
<gene>
    <name evidence="2" type="ORF">LTR82_015472</name>
</gene>
<feature type="region of interest" description="Disordered" evidence="1">
    <location>
        <begin position="529"/>
        <end position="649"/>
    </location>
</feature>
<evidence type="ECO:0000313" key="2">
    <source>
        <dbReference type="EMBL" id="KAK0308660.1"/>
    </source>
</evidence>
<comment type="caution">
    <text evidence="2">The sequence shown here is derived from an EMBL/GenBank/DDBJ whole genome shotgun (WGS) entry which is preliminary data.</text>
</comment>
<dbReference type="AlphaFoldDB" id="A0AAN6FAP5"/>
<protein>
    <submittedName>
        <fullName evidence="2">Uncharacterized protein</fullName>
    </submittedName>
</protein>
<dbReference type="EMBL" id="JASUXU010000086">
    <property type="protein sequence ID" value="KAK0308660.1"/>
    <property type="molecule type" value="Genomic_DNA"/>
</dbReference>
<feature type="compositionally biased region" description="Low complexity" evidence="1">
    <location>
        <begin position="921"/>
        <end position="936"/>
    </location>
</feature>
<feature type="compositionally biased region" description="Low complexity" evidence="1">
    <location>
        <begin position="78"/>
        <end position="94"/>
    </location>
</feature>
<feature type="region of interest" description="Disordered" evidence="1">
    <location>
        <begin position="48"/>
        <end position="156"/>
    </location>
</feature>
<organism evidence="2 3">
    <name type="scientific">Friedmanniomyces endolithicus</name>
    <dbReference type="NCBI Taxonomy" id="329885"/>
    <lineage>
        <taxon>Eukaryota</taxon>
        <taxon>Fungi</taxon>
        <taxon>Dikarya</taxon>
        <taxon>Ascomycota</taxon>
        <taxon>Pezizomycotina</taxon>
        <taxon>Dothideomycetes</taxon>
        <taxon>Dothideomycetidae</taxon>
        <taxon>Mycosphaerellales</taxon>
        <taxon>Teratosphaeriaceae</taxon>
        <taxon>Friedmanniomyces</taxon>
    </lineage>
</organism>
<feature type="region of interest" description="Disordered" evidence="1">
    <location>
        <begin position="735"/>
        <end position="956"/>
    </location>
</feature>
<feature type="compositionally biased region" description="Acidic residues" evidence="1">
    <location>
        <begin position="413"/>
        <end position="428"/>
    </location>
</feature>
<reference evidence="2" key="1">
    <citation type="submission" date="2021-12" db="EMBL/GenBank/DDBJ databases">
        <title>Black yeast isolated from Biological Soil Crust.</title>
        <authorList>
            <person name="Kurbessoian T."/>
        </authorList>
    </citation>
    <scope>NUCLEOTIDE SEQUENCE</scope>
    <source>
        <strain evidence="2">CCFEE 5208</strain>
    </source>
</reference>
<proteinExistence type="predicted"/>
<name>A0AAN6FAP5_9PEZI</name>
<feature type="compositionally biased region" description="Low complexity" evidence="1">
    <location>
        <begin position="585"/>
        <end position="604"/>
    </location>
</feature>
<accession>A0AAN6FAP5</accession>
<evidence type="ECO:0000256" key="1">
    <source>
        <dbReference type="SAM" id="MobiDB-lite"/>
    </source>
</evidence>
<sequence>MAQGPESGFYDSETISLSANGIMSTWSPDAAASSLTMSRTMNILYHHGTRVQPTAKAHTDTMRRRNPLTGRFVRRQTSEPSSTRSPSLPSLPDYETPPPPYRSPSLPSLPDHESPPPVRSPSLPRLPDHEPTPGRSPSLPDYQPSPGRRDPLTRTPVTPLATVWSSIQNAVGYIYGYPRNSAPASPTLNGPAYGREDRWMTLRTAEGRRRLESVINDWLMMASNYNEGLAQLIARIAQEHGQSPEVTDQRFRLRYLGVERIRDLQSQDLANRIAQMLVDELDLPGQRYITALQSWQEIVRGAGNNAGSQPPLDSEVDDDLVKRVQSFIQAHGFRIFLQCLNRTHRGDTGFLFPGFFLQGPDDLNHYGLRTAVWQPNDDVEEISHFIAGLLQGIRPLEPFTAGTRLAPGSRPEYDEEADDSPEAGEYDAEQSRGVRYSLQAIRDLIAEPGVTWRQVFHVYQRHILLYGMHDLVFDADTTLPRGLSELLRTRPEDVAHDMARLNHRFNLEDGVAAMLADAAIARLRETTASWPPLRGGGRGRRRASSNGRIDPGGEDENIPTGGDDGRPHHDGEEELVSLVRDPETRSGGSPRGVPVGSPVYPRGYWGRPSHAGGDDRSGPNAGNNLGAQQHEGNHGANSPPSSPPIRSDRDTQMTRYWRDYAACCVEVETEAREERRTGAQSRQQWLQSEIDRLDRNLGRRRGPRLTQDELEARFAEVLARAVVASWDTAYDRMRTREQEGLFGEDAGQSHGSDDDDDDDDGPPPPPSNGSDGRVTPANPPPPNQGHSGDIDDNDRSQPSTSRSSSTGAPQSSSSPFNSNDSDDSSPPPPAGTGPMVRIPRATIPAGTYAPPDPPRGSSESSSEPPPIVTPTPAPRRNERLVGPPGALTMTRPRGRAAPRDAPARRRRSSSIVARHRQQMEAAASAGVGAVGAGPATARKRGSAGEERGGVGKRAKK</sequence>